<dbReference type="Proteomes" id="UP000663852">
    <property type="component" value="Unassembled WGS sequence"/>
</dbReference>
<feature type="compositionally biased region" description="Polar residues" evidence="10">
    <location>
        <begin position="430"/>
        <end position="439"/>
    </location>
</feature>
<dbReference type="PRINTS" id="PR00503">
    <property type="entry name" value="BROMODOMAIN"/>
</dbReference>
<feature type="region of interest" description="Disordered" evidence="10">
    <location>
        <begin position="270"/>
        <end position="294"/>
    </location>
</feature>
<dbReference type="InterPro" id="IPR036427">
    <property type="entry name" value="Bromodomain-like_sf"/>
</dbReference>
<dbReference type="SMART" id="SM00439">
    <property type="entry name" value="BAH"/>
    <property type="match status" value="2"/>
</dbReference>
<reference evidence="14" key="1">
    <citation type="submission" date="2021-02" db="EMBL/GenBank/DDBJ databases">
        <authorList>
            <person name="Nowell W R."/>
        </authorList>
    </citation>
    <scope>NUCLEOTIDE SEQUENCE</scope>
</reference>
<evidence type="ECO:0000256" key="5">
    <source>
        <dbReference type="ARBA" id="ARBA00023117"/>
    </source>
</evidence>
<feature type="region of interest" description="Disordered" evidence="10">
    <location>
        <begin position="421"/>
        <end position="446"/>
    </location>
</feature>
<dbReference type="Pfam" id="PF01426">
    <property type="entry name" value="BAH"/>
    <property type="match status" value="2"/>
</dbReference>
<dbReference type="GO" id="GO:0006338">
    <property type="term" value="P:chromatin remodeling"/>
    <property type="evidence" value="ECO:0007669"/>
    <property type="project" value="InterPro"/>
</dbReference>
<evidence type="ECO:0000259" key="12">
    <source>
        <dbReference type="PROSITE" id="PS50118"/>
    </source>
</evidence>
<name>A0A814IN35_ADIRI</name>
<dbReference type="SUPFAM" id="SSF47095">
    <property type="entry name" value="HMG-box"/>
    <property type="match status" value="1"/>
</dbReference>
<feature type="domain" description="Bromo" evidence="11">
    <location>
        <begin position="47"/>
        <end position="117"/>
    </location>
</feature>
<dbReference type="CDD" id="cd04369">
    <property type="entry name" value="Bromodomain"/>
    <property type="match status" value="1"/>
</dbReference>
<evidence type="ECO:0000259" key="11">
    <source>
        <dbReference type="PROSITE" id="PS50014"/>
    </source>
</evidence>
<dbReference type="Pfam" id="PF00505">
    <property type="entry name" value="HMG_box"/>
    <property type="match status" value="1"/>
</dbReference>
<dbReference type="InterPro" id="IPR001025">
    <property type="entry name" value="BAH_dom"/>
</dbReference>
<keyword evidence="2" id="KW-0677">Repeat</keyword>
<dbReference type="PROSITE" id="PS00633">
    <property type="entry name" value="BROMODOMAIN_1"/>
    <property type="match status" value="2"/>
</dbReference>
<keyword evidence="5 8" id="KW-0103">Bromodomain</keyword>
<feature type="domain" description="Bromo" evidence="11">
    <location>
        <begin position="596"/>
        <end position="662"/>
    </location>
</feature>
<protein>
    <submittedName>
        <fullName evidence="14">Uncharacterized protein</fullName>
    </submittedName>
</protein>
<dbReference type="InterPro" id="IPR043151">
    <property type="entry name" value="BAH_sf"/>
</dbReference>
<feature type="compositionally biased region" description="Low complexity" evidence="10">
    <location>
        <begin position="821"/>
        <end position="838"/>
    </location>
</feature>
<keyword evidence="6" id="KW-0804">Transcription</keyword>
<dbReference type="SMART" id="SM00398">
    <property type="entry name" value="HMG"/>
    <property type="match status" value="1"/>
</dbReference>
<proteinExistence type="predicted"/>
<evidence type="ECO:0000313" key="14">
    <source>
        <dbReference type="EMBL" id="CAF1025667.1"/>
    </source>
</evidence>
<keyword evidence="4" id="KW-0805">Transcription regulation</keyword>
<accession>A0A814IN35</accession>
<feature type="region of interest" description="Disordered" evidence="10">
    <location>
        <begin position="1"/>
        <end position="25"/>
    </location>
</feature>
<dbReference type="Pfam" id="PF00439">
    <property type="entry name" value="Bromodomain"/>
    <property type="match status" value="5"/>
</dbReference>
<feature type="domain" description="HMG box" evidence="12">
    <location>
        <begin position="1290"/>
        <end position="1358"/>
    </location>
</feature>
<evidence type="ECO:0000256" key="6">
    <source>
        <dbReference type="ARBA" id="ARBA00023163"/>
    </source>
</evidence>
<comment type="subcellular location">
    <subcellularLocation>
        <location evidence="1">Nucleus</location>
    </subcellularLocation>
</comment>
<feature type="domain" description="Bromo" evidence="11">
    <location>
        <begin position="468"/>
        <end position="538"/>
    </location>
</feature>
<feature type="DNA-binding region" description="HMG box" evidence="9">
    <location>
        <begin position="1290"/>
        <end position="1358"/>
    </location>
</feature>
<dbReference type="Gene3D" id="1.20.920.10">
    <property type="entry name" value="Bromodomain-like"/>
    <property type="match status" value="6"/>
</dbReference>
<organism evidence="14 15">
    <name type="scientific">Adineta ricciae</name>
    <name type="common">Rotifer</name>
    <dbReference type="NCBI Taxonomy" id="249248"/>
    <lineage>
        <taxon>Eukaryota</taxon>
        <taxon>Metazoa</taxon>
        <taxon>Spiralia</taxon>
        <taxon>Gnathifera</taxon>
        <taxon>Rotifera</taxon>
        <taxon>Eurotatoria</taxon>
        <taxon>Bdelloidea</taxon>
        <taxon>Adinetida</taxon>
        <taxon>Adinetidae</taxon>
        <taxon>Adineta</taxon>
    </lineage>
</organism>
<evidence type="ECO:0000256" key="2">
    <source>
        <dbReference type="ARBA" id="ARBA00022737"/>
    </source>
</evidence>
<feature type="compositionally biased region" description="Low complexity" evidence="10">
    <location>
        <begin position="1269"/>
        <end position="1282"/>
    </location>
</feature>
<dbReference type="GO" id="GO:0006368">
    <property type="term" value="P:transcription elongation by RNA polymerase II"/>
    <property type="evidence" value="ECO:0007669"/>
    <property type="project" value="TreeGrafter"/>
</dbReference>
<dbReference type="GO" id="GO:0016586">
    <property type="term" value="C:RSC-type complex"/>
    <property type="evidence" value="ECO:0007669"/>
    <property type="project" value="InterPro"/>
</dbReference>
<dbReference type="GO" id="GO:0003682">
    <property type="term" value="F:chromatin binding"/>
    <property type="evidence" value="ECO:0007669"/>
    <property type="project" value="InterPro"/>
</dbReference>
<dbReference type="PANTHER" id="PTHR16062:SF22">
    <property type="entry name" value="HISTONE-LYSINE N-METHYLTRANSFERASE ASH1L"/>
    <property type="match status" value="1"/>
</dbReference>
<dbReference type="PROSITE" id="PS50014">
    <property type="entry name" value="BROMODOMAIN_2"/>
    <property type="match status" value="5"/>
</dbReference>
<evidence type="ECO:0000256" key="10">
    <source>
        <dbReference type="SAM" id="MobiDB-lite"/>
    </source>
</evidence>
<feature type="domain" description="Bromo" evidence="11">
    <location>
        <begin position="314"/>
        <end position="384"/>
    </location>
</feature>
<feature type="compositionally biased region" description="Polar residues" evidence="10">
    <location>
        <begin position="846"/>
        <end position="857"/>
    </location>
</feature>
<dbReference type="Gene3D" id="2.30.30.490">
    <property type="match status" value="2"/>
</dbReference>
<evidence type="ECO:0000313" key="15">
    <source>
        <dbReference type="Proteomes" id="UP000663852"/>
    </source>
</evidence>
<comment type="caution">
    <text evidence="14">The sequence shown here is derived from an EMBL/GenBank/DDBJ whole genome shotgun (WGS) entry which is preliminary data.</text>
</comment>
<evidence type="ECO:0000256" key="9">
    <source>
        <dbReference type="PROSITE-ProRule" id="PRU00267"/>
    </source>
</evidence>
<feature type="domain" description="BAH" evidence="13">
    <location>
        <begin position="864"/>
        <end position="987"/>
    </location>
</feature>
<dbReference type="InterPro" id="IPR001487">
    <property type="entry name" value="Bromodomain"/>
</dbReference>
<evidence type="ECO:0000256" key="4">
    <source>
        <dbReference type="ARBA" id="ARBA00023015"/>
    </source>
</evidence>
<keyword evidence="3" id="KW-0156">Chromatin regulator</keyword>
<evidence type="ECO:0000256" key="1">
    <source>
        <dbReference type="ARBA" id="ARBA00004123"/>
    </source>
</evidence>
<gene>
    <name evidence="14" type="ORF">EDS130_LOCUS16131</name>
</gene>
<dbReference type="OrthoDB" id="10009055at2759"/>
<feature type="region of interest" description="Disordered" evidence="10">
    <location>
        <begin position="814"/>
        <end position="857"/>
    </location>
</feature>
<sequence length="1495" mass="174549">MPKRVHSASDRDDSESTGSSKRTRKVADLADVCQEFYNDVRAHKTEDGRNPSESFIRLPNKRASADYYNSISDPIDFTQIQQKIHSEEYTTLEQLYDDIELLINNAKSFYRKNSSEWKDANELSRYVYSKTKSETIDSHYFEEFFTAIYNAQIDDRPITDIFLFLPSRKIYPDYYLIVTKPIDLKMIAMKIQNNEYSTLDDMENDLLLMIANARKYNDPKSQIYKDACALKKIITNVRNELDSALKSPNDRLRLRKRDVLLSSEVANMEYPEEPDDEEIVPSQTDDADSETSSLGDEDDLYRILYNAVRYYKLGAQSLIDPFMKLPNRRFHQDYYEEIQRPIAMSVIKNHIKKGKYTYLDDLVDDLKLMFDNAMQYNQEGSLIYNSAKKLLDVTLLKAHELGYDEQKPRIKEACTNFPTINVKDEYRDSPSPQSPNSQRGRPPKKPVIKTTEQNILAIYTYIREYRENDVGLIAPFLELPSAEEYPDYYETIEQPIDMAMIKEKIDKGIYKREQDIIDDLNRMFNNAKVYNVDESYIFKYAARLEQALTTKFKSMVVKKEKTSQSLPRIINKRSLNSLQDKISYLIQMIKAYTDHHGRTLSTVFLTLPSKIDYPDYYEIIHKPIDLKRIESRHYSSINELSNDFKLMFDNALLYNEPGSVIYRDALTLQRLFLEKKRDFVQNESVQTLVSELLICLFIRLFNYEDQDGQYISDSFSELQEQAENEPFDIIYTFDLIRQNLDKYRYRRLDVFQDDLFKVFERVRKLSSATSPVYQDSIKLQRIYIRLRDDICQHGSLLRSPALLFNEERFQEELVRERTEKSSTTNTNNQDSSISPTKSSDSDEQKVSPSKLSSPIEKSSLSKGQTYYLGDFVYIEPFDESSESVIVCIESFERKNNEEFFNGLQFVRPNETYHTPTQKFLRQEVFLTQPIEHISMNKIQSLCYVLHVKDYFKYQPVIDESDTPFSDQDVYVCESRYNVKTKMFKKIKWWNVPDNKRVKLIQREVPLENIRMPSTLVHHRSSTMDTDVTNVDIIDKAKEMVLYDAVINDKLNENSSVRRDFYEQIVFSPNRFYKVGDFVYVTNVENNNNNALQKQFIIRVDKIWKDNDSYYVSGPVFIQPSDINNREQLIITSKCFYEREVIKRDGPSTQISLNNMRGKCSVLSVKHFCTHRLTEISESDVFVCESKYVSEDHSLRALSKPLKRISLSSKATADEIWTFRKELLLKQDTPGGLMKLVDEGSPMDIDDQSNSVLNGDDHQSNYETSNSGTNLNSSFSNRYSNNRKSNRRVSITRPVSGYLVFASESRKRLVRDNPGIPFGDLSRIIGDQWRRLPALERDKYEEKARERAKEQEAHVVNSPIVNEPPPRIVNGPITTNGYYPNVQQPINGILPVLLKAPTTAPVMNAPPRVQRVAHSEMYSRYIDHLKTDHPFISDWPKQIKASIGNNGHISSRPLPTHWFMNNSPGFYNNTYEALWSMRDNMWSDVVRVRNVSSDEW</sequence>
<dbReference type="PANTHER" id="PTHR16062">
    <property type="entry name" value="SWI/SNF-RELATED"/>
    <property type="match status" value="1"/>
</dbReference>
<dbReference type="EMBL" id="CAJNOJ010000069">
    <property type="protein sequence ID" value="CAF1025667.1"/>
    <property type="molecule type" value="Genomic_DNA"/>
</dbReference>
<dbReference type="GO" id="GO:0003677">
    <property type="term" value="F:DNA binding"/>
    <property type="evidence" value="ECO:0007669"/>
    <property type="project" value="UniProtKB-UniRule"/>
</dbReference>
<feature type="domain" description="Bromo" evidence="11">
    <location>
        <begin position="154"/>
        <end position="224"/>
    </location>
</feature>
<evidence type="ECO:0000256" key="7">
    <source>
        <dbReference type="ARBA" id="ARBA00023242"/>
    </source>
</evidence>
<feature type="domain" description="BAH" evidence="13">
    <location>
        <begin position="1070"/>
        <end position="1198"/>
    </location>
</feature>
<dbReference type="Gene3D" id="1.10.30.10">
    <property type="entry name" value="High mobility group box domain"/>
    <property type="match status" value="1"/>
</dbReference>
<evidence type="ECO:0000256" key="8">
    <source>
        <dbReference type="PROSITE-ProRule" id="PRU00035"/>
    </source>
</evidence>
<keyword evidence="7 9" id="KW-0539">Nucleus</keyword>
<dbReference type="InterPro" id="IPR036910">
    <property type="entry name" value="HMG_box_dom_sf"/>
</dbReference>
<feature type="region of interest" description="Disordered" evidence="10">
    <location>
        <begin position="1238"/>
        <end position="1287"/>
    </location>
</feature>
<evidence type="ECO:0000256" key="3">
    <source>
        <dbReference type="ARBA" id="ARBA00022853"/>
    </source>
</evidence>
<dbReference type="PROSITE" id="PS50118">
    <property type="entry name" value="HMG_BOX_2"/>
    <property type="match status" value="1"/>
</dbReference>
<dbReference type="PROSITE" id="PS51038">
    <property type="entry name" value="BAH"/>
    <property type="match status" value="2"/>
</dbReference>
<dbReference type="InterPro" id="IPR018359">
    <property type="entry name" value="Bromodomain_CS"/>
</dbReference>
<dbReference type="InterPro" id="IPR009071">
    <property type="entry name" value="HMG_box_dom"/>
</dbReference>
<evidence type="ECO:0000259" key="13">
    <source>
        <dbReference type="PROSITE" id="PS51038"/>
    </source>
</evidence>
<keyword evidence="9" id="KW-0238">DNA-binding</keyword>
<dbReference type="InterPro" id="IPR037382">
    <property type="entry name" value="Rsc/polybromo"/>
</dbReference>
<dbReference type="SUPFAM" id="SSF47370">
    <property type="entry name" value="Bromodomain"/>
    <property type="match status" value="6"/>
</dbReference>
<dbReference type="SMART" id="SM00297">
    <property type="entry name" value="BROMO"/>
    <property type="match status" value="6"/>
</dbReference>